<proteinExistence type="predicted"/>
<dbReference type="EMBL" id="JACHGT010000001">
    <property type="protein sequence ID" value="MBB6032787.1"/>
    <property type="molecule type" value="Genomic_DNA"/>
</dbReference>
<dbReference type="AlphaFoldDB" id="A0A841FI43"/>
<name>A0A841FI43_9ACTN</name>
<evidence type="ECO:0000256" key="1">
    <source>
        <dbReference type="SAM" id="Phobius"/>
    </source>
</evidence>
<keyword evidence="1" id="KW-0472">Membrane</keyword>
<keyword evidence="1" id="KW-0812">Transmembrane</keyword>
<gene>
    <name evidence="2" type="ORF">HNR73_000629</name>
</gene>
<evidence type="ECO:0000313" key="2">
    <source>
        <dbReference type="EMBL" id="MBB6032787.1"/>
    </source>
</evidence>
<comment type="caution">
    <text evidence="2">The sequence shown here is derived from an EMBL/GenBank/DDBJ whole genome shotgun (WGS) entry which is preliminary data.</text>
</comment>
<accession>A0A841FI43</accession>
<dbReference type="RefSeq" id="WP_184785648.1">
    <property type="nucleotide sequence ID" value="NZ_BONT01000034.1"/>
</dbReference>
<feature type="transmembrane region" description="Helical" evidence="1">
    <location>
        <begin position="32"/>
        <end position="52"/>
    </location>
</feature>
<keyword evidence="1" id="KW-1133">Transmembrane helix</keyword>
<organism evidence="2 3">
    <name type="scientific">Phytomonospora endophytica</name>
    <dbReference type="NCBI Taxonomy" id="714109"/>
    <lineage>
        <taxon>Bacteria</taxon>
        <taxon>Bacillati</taxon>
        <taxon>Actinomycetota</taxon>
        <taxon>Actinomycetes</taxon>
        <taxon>Micromonosporales</taxon>
        <taxon>Micromonosporaceae</taxon>
        <taxon>Phytomonospora</taxon>
    </lineage>
</organism>
<protein>
    <submittedName>
        <fullName evidence="2">Uncharacterized protein</fullName>
    </submittedName>
</protein>
<evidence type="ECO:0000313" key="3">
    <source>
        <dbReference type="Proteomes" id="UP000548476"/>
    </source>
</evidence>
<keyword evidence="3" id="KW-1185">Reference proteome</keyword>
<dbReference type="Proteomes" id="UP000548476">
    <property type="component" value="Unassembled WGS sequence"/>
</dbReference>
<reference evidence="2 3" key="1">
    <citation type="submission" date="2020-08" db="EMBL/GenBank/DDBJ databases">
        <title>Genomic Encyclopedia of Type Strains, Phase IV (KMG-IV): sequencing the most valuable type-strain genomes for metagenomic binning, comparative biology and taxonomic classification.</title>
        <authorList>
            <person name="Goeker M."/>
        </authorList>
    </citation>
    <scope>NUCLEOTIDE SEQUENCE [LARGE SCALE GENOMIC DNA]</scope>
    <source>
        <strain evidence="2 3">YIM 65646</strain>
    </source>
</reference>
<sequence length="57" mass="5587">MTSALPILLLGLGGLLGGGAYSVHKQGGSKFAIVILVLVALVAVGGGVLWMLPDGGK</sequence>